<dbReference type="Proteomes" id="UP000030902">
    <property type="component" value="Chromosome"/>
</dbReference>
<dbReference type="Gene3D" id="3.40.50.2020">
    <property type="match status" value="1"/>
</dbReference>
<organism evidence="1 2">
    <name type="scientific">Candidatus Nanosynbacter lyticus</name>
    <dbReference type="NCBI Taxonomy" id="2093824"/>
    <lineage>
        <taxon>Bacteria</taxon>
        <taxon>Candidatus Saccharimonadota</taxon>
        <taxon>Candidatus Saccharimonadia</taxon>
        <taxon>Candidatus Nanosynbacterales</taxon>
        <taxon>Candidatus Nanosynbacteraceae</taxon>
        <taxon>Candidatus Nanosynbacter</taxon>
    </lineage>
</organism>
<reference evidence="1 2" key="1">
    <citation type="journal article" date="2015" name="Proc. Natl. Acad. Sci. U.S.A.">
        <title>Cultivation of a human-associated TM7 phylotype reveals a reduced genome and epibiotic parasitic lifestyle.</title>
        <authorList>
            <person name="He X."/>
            <person name="McLean J.S."/>
            <person name="Edlund A."/>
            <person name="Yooseph S."/>
            <person name="Hall A.P."/>
            <person name="Liu S.Y."/>
            <person name="Dorrestein P.C."/>
            <person name="Esquenazi E."/>
            <person name="Hunter R.C."/>
            <person name="Cheng G."/>
            <person name="Nelson K.E."/>
            <person name="Lux R."/>
            <person name="Shi W."/>
        </authorList>
    </citation>
    <scope>NUCLEOTIDE SEQUENCE [LARGE SCALE GENOMIC DNA]</scope>
    <source>
        <strain evidence="1 2">TM7x</strain>
    </source>
</reference>
<proteinExistence type="predicted"/>
<evidence type="ECO:0008006" key="3">
    <source>
        <dbReference type="Google" id="ProtNLM"/>
    </source>
</evidence>
<dbReference type="RefSeq" id="WP_039326909.1">
    <property type="nucleotide sequence ID" value="NZ_CP007496.1"/>
</dbReference>
<dbReference type="KEGG" id="sox:TM7x_00735"/>
<dbReference type="EMBL" id="CP007496">
    <property type="protein sequence ID" value="AJA06726.1"/>
    <property type="molecule type" value="Genomic_DNA"/>
</dbReference>
<evidence type="ECO:0000313" key="2">
    <source>
        <dbReference type="Proteomes" id="UP000030902"/>
    </source>
</evidence>
<keyword evidence="2" id="KW-1185">Reference proteome</keyword>
<evidence type="ECO:0000313" key="1">
    <source>
        <dbReference type="EMBL" id="AJA06726.1"/>
    </source>
</evidence>
<dbReference type="Gene3D" id="3.30.1310.20">
    <property type="entry name" value="PRTase-like"/>
    <property type="match status" value="1"/>
</dbReference>
<dbReference type="AlphaFoldDB" id="A0A6S4GRF0"/>
<dbReference type="InterPro" id="IPR029057">
    <property type="entry name" value="PRTase-like"/>
</dbReference>
<protein>
    <recommendedName>
        <fullName evidence="3">Phosphoribosyltransferase domain-containing protein</fullName>
    </recommendedName>
</protein>
<sequence length="219" mass="24466">MYFESRSQAGAILADKVLEKYRYENCAVVSIGEGGVLVGEQIAVKLHCVLMMLLSEGIEIPGESLSIGAMSQSGQFTYNSQFSDGEIHEYTSEFHGYLEEKKREAHQKMNRLLGDGGIIDKDMLKDRVVILASDGFGDDLSVLDVALSFLKSVRIEKLVIAVPFCGVAAVDKLHMTVDEMHILDVKENFMGLNHYYEDNTLPSKEETIAKINQVILNWR</sequence>
<gene>
    <name evidence="1" type="ORF">TM7x_00735</name>
</gene>
<name>A0A6S4GRF0_9BACT</name>
<accession>A0A6S4GRF0</accession>
<dbReference type="SUPFAM" id="SSF53271">
    <property type="entry name" value="PRTase-like"/>
    <property type="match status" value="1"/>
</dbReference>